<dbReference type="Proteomes" id="UP000548632">
    <property type="component" value="Unassembled WGS sequence"/>
</dbReference>
<comment type="caution">
    <text evidence="2">The sequence shown here is derived from an EMBL/GenBank/DDBJ whole genome shotgun (WGS) entry which is preliminary data.</text>
</comment>
<reference evidence="2 3" key="1">
    <citation type="journal article" date="2020" name="Arch. Microbiol.">
        <title>The genome sequence of the giant phototrophic gammaproteobacterium Thiospirillum jenense gives insight into its physiological properties and phylogenetic relationships.</title>
        <authorList>
            <person name="Imhoff J.F."/>
            <person name="Meyer T.E."/>
            <person name="Kyndt J.A."/>
        </authorList>
    </citation>
    <scope>NUCLEOTIDE SEQUENCE [LARGE SCALE GENOMIC DNA]</scope>
    <source>
        <strain evidence="2 3">DSM 216</strain>
    </source>
</reference>
<proteinExistence type="predicted"/>
<keyword evidence="3" id="KW-1185">Reference proteome</keyword>
<feature type="domain" description="DUF6883" evidence="1">
    <location>
        <begin position="2"/>
        <end position="109"/>
    </location>
</feature>
<dbReference type="RefSeq" id="WP_182582430.1">
    <property type="nucleotide sequence ID" value="NZ_JABVCQ010000005.1"/>
</dbReference>
<name>A0A839H789_9GAMM</name>
<evidence type="ECO:0000259" key="1">
    <source>
        <dbReference type="Pfam" id="PF21814"/>
    </source>
</evidence>
<sequence>MKIPNADTAIVDIRKLTDYCLSHTHPRGQHKAKVFLSALGLTTNHAKELQNVLLQKVRCVDCSTGTADEYGARYSVDFMYVRENKKAMVRSTWIIKTGEKTPRLTSCFVL</sequence>
<dbReference type="EMBL" id="JABVCQ010000005">
    <property type="protein sequence ID" value="MBB1125251.1"/>
    <property type="molecule type" value="Genomic_DNA"/>
</dbReference>
<dbReference type="AlphaFoldDB" id="A0A839H789"/>
<evidence type="ECO:0000313" key="2">
    <source>
        <dbReference type="EMBL" id="MBB1125251.1"/>
    </source>
</evidence>
<dbReference type="InterPro" id="IPR049250">
    <property type="entry name" value="DUF6883"/>
</dbReference>
<evidence type="ECO:0000313" key="3">
    <source>
        <dbReference type="Proteomes" id="UP000548632"/>
    </source>
</evidence>
<protein>
    <recommendedName>
        <fullName evidence="1">DUF6883 domain-containing protein</fullName>
    </recommendedName>
</protein>
<dbReference type="Pfam" id="PF21814">
    <property type="entry name" value="DUF6883"/>
    <property type="match status" value="1"/>
</dbReference>
<accession>A0A839H789</accession>
<organism evidence="2 3">
    <name type="scientific">Thiospirillum jenense</name>
    <dbReference type="NCBI Taxonomy" id="1653858"/>
    <lineage>
        <taxon>Bacteria</taxon>
        <taxon>Pseudomonadati</taxon>
        <taxon>Pseudomonadota</taxon>
        <taxon>Gammaproteobacteria</taxon>
        <taxon>Chromatiales</taxon>
        <taxon>Chromatiaceae</taxon>
        <taxon>Thiospirillum</taxon>
    </lineage>
</organism>
<gene>
    <name evidence="2" type="ORF">HUK38_03270</name>
</gene>